<keyword evidence="4" id="KW-1185">Reference proteome</keyword>
<feature type="region of interest" description="Disordered" evidence="1">
    <location>
        <begin position="1"/>
        <end position="33"/>
    </location>
</feature>
<dbReference type="EMBL" id="GL876979">
    <property type="protein sequence ID" value="KLU92225.1"/>
    <property type="molecule type" value="Genomic_DNA"/>
</dbReference>
<dbReference type="EnsemblFungi" id="MAPG_11171T0">
    <property type="protein sequence ID" value="MAPG_11171T0"/>
    <property type="gene ID" value="MAPG_11171"/>
</dbReference>
<dbReference type="OrthoDB" id="8300194at2759"/>
<feature type="compositionally biased region" description="Basic and acidic residues" evidence="1">
    <location>
        <begin position="24"/>
        <end position="33"/>
    </location>
</feature>
<reference evidence="3" key="4">
    <citation type="journal article" date="2015" name="G3 (Bethesda)">
        <title>Genome sequences of three phytopathogenic species of the Magnaporthaceae family of fungi.</title>
        <authorList>
            <person name="Okagaki L.H."/>
            <person name="Nunes C.C."/>
            <person name="Sailsbery J."/>
            <person name="Clay B."/>
            <person name="Brown D."/>
            <person name="John T."/>
            <person name="Oh Y."/>
            <person name="Young N."/>
            <person name="Fitzgerald M."/>
            <person name="Haas B.J."/>
            <person name="Zeng Q."/>
            <person name="Young S."/>
            <person name="Adiconis X."/>
            <person name="Fan L."/>
            <person name="Levin J.Z."/>
            <person name="Mitchell T.K."/>
            <person name="Okubara P.A."/>
            <person name="Farman M.L."/>
            <person name="Kohn L.M."/>
            <person name="Birren B."/>
            <person name="Ma L.-J."/>
            <person name="Dean R.A."/>
        </authorList>
    </citation>
    <scope>NUCLEOTIDE SEQUENCE</scope>
    <source>
        <strain evidence="3">ATCC 64411 / 73-15</strain>
    </source>
</reference>
<evidence type="ECO:0000313" key="2">
    <source>
        <dbReference type="EMBL" id="KLU92225.1"/>
    </source>
</evidence>
<dbReference type="VEuPathDB" id="FungiDB:MAPG_11171"/>
<reference evidence="2" key="3">
    <citation type="submission" date="2011-03" db="EMBL/GenBank/DDBJ databases">
        <title>Annotation of Magnaporthe poae ATCC 64411.</title>
        <authorList>
            <person name="Ma L.-J."/>
            <person name="Dead R."/>
            <person name="Young S.K."/>
            <person name="Zeng Q."/>
            <person name="Gargeya S."/>
            <person name="Fitzgerald M."/>
            <person name="Haas B."/>
            <person name="Abouelleil A."/>
            <person name="Alvarado L."/>
            <person name="Arachchi H.M."/>
            <person name="Berlin A."/>
            <person name="Brown A."/>
            <person name="Chapman S.B."/>
            <person name="Chen Z."/>
            <person name="Dunbar C."/>
            <person name="Freedman E."/>
            <person name="Gearin G."/>
            <person name="Gellesch M."/>
            <person name="Goldberg J."/>
            <person name="Griggs A."/>
            <person name="Gujja S."/>
            <person name="Heiman D."/>
            <person name="Howarth C."/>
            <person name="Larson L."/>
            <person name="Lui A."/>
            <person name="MacDonald P.J.P."/>
            <person name="Mehta T."/>
            <person name="Montmayeur A."/>
            <person name="Murphy C."/>
            <person name="Neiman D."/>
            <person name="Pearson M."/>
            <person name="Priest M."/>
            <person name="Roberts A."/>
            <person name="Saif S."/>
            <person name="Shea T."/>
            <person name="Shenoy N."/>
            <person name="Sisk P."/>
            <person name="Stolte C."/>
            <person name="Sykes S."/>
            <person name="Yandava C."/>
            <person name="Wortman J."/>
            <person name="Nusbaum C."/>
            <person name="Birren B."/>
        </authorList>
    </citation>
    <scope>NUCLEOTIDE SEQUENCE</scope>
    <source>
        <strain evidence="2">ATCC 64411</strain>
    </source>
</reference>
<gene>
    <name evidence="2" type="ORF">MAPG_11171</name>
</gene>
<evidence type="ECO:0000313" key="3">
    <source>
        <dbReference type="EnsemblFungi" id="MAPG_11171T0"/>
    </source>
</evidence>
<evidence type="ECO:0000256" key="1">
    <source>
        <dbReference type="SAM" id="MobiDB-lite"/>
    </source>
</evidence>
<reference evidence="3" key="5">
    <citation type="submission" date="2015-06" db="UniProtKB">
        <authorList>
            <consortium name="EnsemblFungi"/>
        </authorList>
    </citation>
    <scope>IDENTIFICATION</scope>
    <source>
        <strain evidence="3">ATCC 64411</strain>
    </source>
</reference>
<feature type="compositionally biased region" description="Polar residues" evidence="1">
    <location>
        <begin position="8"/>
        <end position="20"/>
    </location>
</feature>
<dbReference type="Proteomes" id="UP000011715">
    <property type="component" value="Unassembled WGS sequence"/>
</dbReference>
<name>A0A0C4EEJ8_MAGP6</name>
<reference evidence="2" key="1">
    <citation type="submission" date="2010-05" db="EMBL/GenBank/DDBJ databases">
        <title>The Genome Sequence of Magnaporthe poae strain ATCC 64411.</title>
        <authorList>
            <consortium name="The Broad Institute Genome Sequencing Platform"/>
            <consortium name="Broad Institute Genome Sequencing Center for Infectious Disease"/>
            <person name="Ma L.-J."/>
            <person name="Dead R."/>
            <person name="Young S."/>
            <person name="Zeng Q."/>
            <person name="Koehrsen M."/>
            <person name="Alvarado L."/>
            <person name="Berlin A."/>
            <person name="Chapman S.B."/>
            <person name="Chen Z."/>
            <person name="Freedman E."/>
            <person name="Gellesch M."/>
            <person name="Goldberg J."/>
            <person name="Griggs A."/>
            <person name="Gujja S."/>
            <person name="Heilman E.R."/>
            <person name="Heiman D."/>
            <person name="Hepburn T."/>
            <person name="Howarth C."/>
            <person name="Jen D."/>
            <person name="Larson L."/>
            <person name="Mehta T."/>
            <person name="Neiman D."/>
            <person name="Pearson M."/>
            <person name="Roberts A."/>
            <person name="Saif S."/>
            <person name="Shea T."/>
            <person name="Shenoy N."/>
            <person name="Sisk P."/>
            <person name="Stolte C."/>
            <person name="Sykes S."/>
            <person name="Walk T."/>
            <person name="White J."/>
            <person name="Yandava C."/>
            <person name="Haas B."/>
            <person name="Nusbaum C."/>
            <person name="Birren B."/>
        </authorList>
    </citation>
    <scope>NUCLEOTIDE SEQUENCE</scope>
    <source>
        <strain evidence="2">ATCC 64411</strain>
    </source>
</reference>
<sequence>MLKAAADASTNSGTEQSSATAGDPTHRDPAIDREGPLLTTAALVWRYSSKTVLKRADQPLLRSMPRVLKTLQGPQEGSVWIFTEYVEGEPLESAWESCSAAQREAIISNSRASWTSFAKPAGDFIGGVEKTACYDQIFLNSGRPYESTSGGFGPFEDEEAFRSGIAEALRHCDSHAAFTDMIISLVHAMPKQDASGDEAPLSLPTVIWSLAIFWCAMARWLPFWTGR</sequence>
<dbReference type="STRING" id="644358.A0A0C4EEJ8"/>
<dbReference type="AlphaFoldDB" id="A0A0C4EEJ8"/>
<accession>A0A0C4EEJ8</accession>
<proteinExistence type="predicted"/>
<reference evidence="4" key="2">
    <citation type="submission" date="2010-05" db="EMBL/GenBank/DDBJ databases">
        <title>The genome sequence of Magnaporthe poae strain ATCC 64411.</title>
        <authorList>
            <person name="Ma L.-J."/>
            <person name="Dead R."/>
            <person name="Young S."/>
            <person name="Zeng Q."/>
            <person name="Koehrsen M."/>
            <person name="Alvarado L."/>
            <person name="Berlin A."/>
            <person name="Chapman S.B."/>
            <person name="Chen Z."/>
            <person name="Freedman E."/>
            <person name="Gellesch M."/>
            <person name="Goldberg J."/>
            <person name="Griggs A."/>
            <person name="Gujja S."/>
            <person name="Heilman E.R."/>
            <person name="Heiman D."/>
            <person name="Hepburn T."/>
            <person name="Howarth C."/>
            <person name="Jen D."/>
            <person name="Larson L."/>
            <person name="Mehta T."/>
            <person name="Neiman D."/>
            <person name="Pearson M."/>
            <person name="Roberts A."/>
            <person name="Saif S."/>
            <person name="Shea T."/>
            <person name="Shenoy N."/>
            <person name="Sisk P."/>
            <person name="Stolte C."/>
            <person name="Sykes S."/>
            <person name="Walk T."/>
            <person name="White J."/>
            <person name="Yandava C."/>
            <person name="Haas B."/>
            <person name="Nusbaum C."/>
            <person name="Birren B."/>
        </authorList>
    </citation>
    <scope>NUCLEOTIDE SEQUENCE [LARGE SCALE GENOMIC DNA]</scope>
    <source>
        <strain evidence="4">ATCC 64411 / 73-15</strain>
    </source>
</reference>
<evidence type="ECO:0000313" key="4">
    <source>
        <dbReference type="Proteomes" id="UP000011715"/>
    </source>
</evidence>
<protein>
    <submittedName>
        <fullName evidence="2 3">Uncharacterized protein</fullName>
    </submittedName>
</protein>
<organism evidence="3 4">
    <name type="scientific">Magnaporthiopsis poae (strain ATCC 64411 / 73-15)</name>
    <name type="common">Kentucky bluegrass fungus</name>
    <name type="synonym">Magnaporthe poae</name>
    <dbReference type="NCBI Taxonomy" id="644358"/>
    <lineage>
        <taxon>Eukaryota</taxon>
        <taxon>Fungi</taxon>
        <taxon>Dikarya</taxon>
        <taxon>Ascomycota</taxon>
        <taxon>Pezizomycotina</taxon>
        <taxon>Sordariomycetes</taxon>
        <taxon>Sordariomycetidae</taxon>
        <taxon>Magnaporthales</taxon>
        <taxon>Magnaporthaceae</taxon>
        <taxon>Magnaporthiopsis</taxon>
    </lineage>
</organism>
<dbReference type="EMBL" id="ADBL01002745">
    <property type="status" value="NOT_ANNOTATED_CDS"/>
    <property type="molecule type" value="Genomic_DNA"/>
</dbReference>